<feature type="compositionally biased region" description="Basic and acidic residues" evidence="1">
    <location>
        <begin position="113"/>
        <end position="143"/>
    </location>
</feature>
<protein>
    <submittedName>
        <fullName evidence="2">mRNA splicing protein</fullName>
    </submittedName>
</protein>
<evidence type="ECO:0000256" key="1">
    <source>
        <dbReference type="SAM" id="MobiDB-lite"/>
    </source>
</evidence>
<sequence>MKVRLMLPFNMQCNSCSHFIYKNTKFNARKDSLKQDYLGIPIFKFTLRCSSCGSEIVFRTDPKSRGYVIITGANTELNSKTSEKSLDNSDFDSDSDSDSDSDKRQASTSYYDKISEPIDEAVKDEADSTKEPIDKMQQKKEDLESSELSNGKIKYYSGVKKTLPKLKLRTRTNHQKSE</sequence>
<feature type="region of interest" description="Disordered" evidence="1">
    <location>
        <begin position="79"/>
        <end position="148"/>
    </location>
</feature>
<dbReference type="EMBL" id="BTGC01000008">
    <property type="protein sequence ID" value="GMM53012.1"/>
    <property type="molecule type" value="Genomic_DNA"/>
</dbReference>
<evidence type="ECO:0000313" key="2">
    <source>
        <dbReference type="EMBL" id="GMM53012.1"/>
    </source>
</evidence>
<dbReference type="PANTHER" id="PTHR12111">
    <property type="entry name" value="SPLICING FACTOR YJU2"/>
    <property type="match status" value="1"/>
</dbReference>
<reference evidence="2 3" key="1">
    <citation type="journal article" date="2023" name="Elife">
        <title>Identification of key yeast species and microbe-microbe interactions impacting larval growth of Drosophila in the wild.</title>
        <authorList>
            <person name="Mure A."/>
            <person name="Sugiura Y."/>
            <person name="Maeda R."/>
            <person name="Honda K."/>
            <person name="Sakurai N."/>
            <person name="Takahashi Y."/>
            <person name="Watada M."/>
            <person name="Katoh T."/>
            <person name="Gotoh A."/>
            <person name="Gotoh Y."/>
            <person name="Taniguchi I."/>
            <person name="Nakamura K."/>
            <person name="Hayashi T."/>
            <person name="Katayama T."/>
            <person name="Uemura T."/>
            <person name="Hattori Y."/>
        </authorList>
    </citation>
    <scope>NUCLEOTIDE SEQUENCE [LARGE SCALE GENOMIC DNA]</scope>
    <source>
        <strain evidence="2 3">SB-73</strain>
    </source>
</reference>
<proteinExistence type="predicted"/>
<accession>A0AAV5RP48</accession>
<dbReference type="AlphaFoldDB" id="A0AAV5RP48"/>
<evidence type="ECO:0000313" key="3">
    <source>
        <dbReference type="Proteomes" id="UP001362899"/>
    </source>
</evidence>
<feature type="compositionally biased region" description="Acidic residues" evidence="1">
    <location>
        <begin position="89"/>
        <end position="99"/>
    </location>
</feature>
<dbReference type="Proteomes" id="UP001362899">
    <property type="component" value="Unassembled WGS sequence"/>
</dbReference>
<comment type="caution">
    <text evidence="2">The sequence shown here is derived from an EMBL/GenBank/DDBJ whole genome shotgun (WGS) entry which is preliminary data.</text>
</comment>
<dbReference type="InterPro" id="IPR007590">
    <property type="entry name" value="Saf4/Yju2"/>
</dbReference>
<name>A0AAV5RP48_STABA</name>
<dbReference type="GO" id="GO:0000398">
    <property type="term" value="P:mRNA splicing, via spliceosome"/>
    <property type="evidence" value="ECO:0007669"/>
    <property type="project" value="InterPro"/>
</dbReference>
<organism evidence="2 3">
    <name type="scientific">Starmerella bacillaris</name>
    <name type="common">Yeast</name>
    <name type="synonym">Candida zemplinina</name>
    <dbReference type="NCBI Taxonomy" id="1247836"/>
    <lineage>
        <taxon>Eukaryota</taxon>
        <taxon>Fungi</taxon>
        <taxon>Dikarya</taxon>
        <taxon>Ascomycota</taxon>
        <taxon>Saccharomycotina</taxon>
        <taxon>Dipodascomycetes</taxon>
        <taxon>Dipodascales</taxon>
        <taxon>Trichomonascaceae</taxon>
        <taxon>Starmerella</taxon>
    </lineage>
</organism>
<gene>
    <name evidence="2" type="ORF">DASB73_039750</name>
</gene>
<dbReference type="Pfam" id="PF04502">
    <property type="entry name" value="Saf4_Yju2"/>
    <property type="match status" value="1"/>
</dbReference>
<keyword evidence="3" id="KW-1185">Reference proteome</keyword>